<dbReference type="Pfam" id="PF14087">
    <property type="entry name" value="DUF4267"/>
    <property type="match status" value="1"/>
</dbReference>
<dbReference type="EMBL" id="JZBS01002731">
    <property type="protein sequence ID" value="KKK17481.1"/>
    <property type="molecule type" value="Genomic_DNA"/>
</dbReference>
<evidence type="ECO:0000256" key="4">
    <source>
        <dbReference type="SAM" id="Phobius"/>
    </source>
</evidence>
<comment type="similarity">
    <text evidence="1">Belongs to the short-chain dehydrogenases/reductases (SDR) family.</text>
</comment>
<dbReference type="PANTHER" id="PTHR43544">
    <property type="entry name" value="SHORT-CHAIN DEHYDROGENASE/REDUCTASE"/>
    <property type="match status" value="1"/>
</dbReference>
<evidence type="ECO:0000256" key="2">
    <source>
        <dbReference type="ARBA" id="ARBA00022857"/>
    </source>
</evidence>
<dbReference type="PANTHER" id="PTHR43544:SF7">
    <property type="entry name" value="NADB-LER2"/>
    <property type="match status" value="1"/>
</dbReference>
<dbReference type="Gene3D" id="3.40.50.720">
    <property type="entry name" value="NAD(P)-binding Rossmann-like Domain"/>
    <property type="match status" value="1"/>
</dbReference>
<dbReference type="AlphaFoldDB" id="A0A0F8V391"/>
<keyword evidence="6" id="KW-1185">Reference proteome</keyword>
<protein>
    <submittedName>
        <fullName evidence="5">Uncharacterized protein</fullName>
    </submittedName>
</protein>
<dbReference type="GO" id="GO:0005737">
    <property type="term" value="C:cytoplasm"/>
    <property type="evidence" value="ECO:0007669"/>
    <property type="project" value="TreeGrafter"/>
</dbReference>
<organism evidence="5 6">
    <name type="scientific">Aspergillus rambellii</name>
    <dbReference type="NCBI Taxonomy" id="308745"/>
    <lineage>
        <taxon>Eukaryota</taxon>
        <taxon>Fungi</taxon>
        <taxon>Dikarya</taxon>
        <taxon>Ascomycota</taxon>
        <taxon>Pezizomycotina</taxon>
        <taxon>Eurotiomycetes</taxon>
        <taxon>Eurotiomycetidae</taxon>
        <taxon>Eurotiales</taxon>
        <taxon>Aspergillaceae</taxon>
        <taxon>Aspergillus</taxon>
        <taxon>Aspergillus subgen. Nidulantes</taxon>
    </lineage>
</organism>
<dbReference type="InterPro" id="IPR002347">
    <property type="entry name" value="SDR_fam"/>
</dbReference>
<dbReference type="SUPFAM" id="SSF51735">
    <property type="entry name" value="NAD(P)-binding Rossmann-fold domains"/>
    <property type="match status" value="1"/>
</dbReference>
<dbReference type="Pfam" id="PF13561">
    <property type="entry name" value="adh_short_C2"/>
    <property type="match status" value="1"/>
</dbReference>
<dbReference type="InterPro" id="IPR036291">
    <property type="entry name" value="NAD(P)-bd_dom_sf"/>
</dbReference>
<gene>
    <name evidence="5" type="ORF">ARAM_004772</name>
</gene>
<comment type="caution">
    <text evidence="5">The sequence shown here is derived from an EMBL/GenBank/DDBJ whole genome shotgun (WGS) entry which is preliminary data.</text>
</comment>
<dbReference type="InterPro" id="IPR051468">
    <property type="entry name" value="Fungal_SecMetab_SDRs"/>
</dbReference>
<keyword evidence="4" id="KW-1133">Transmembrane helix</keyword>
<dbReference type="Proteomes" id="UP000034291">
    <property type="component" value="Unassembled WGS sequence"/>
</dbReference>
<evidence type="ECO:0000256" key="3">
    <source>
        <dbReference type="ARBA" id="ARBA00023002"/>
    </source>
</evidence>
<dbReference type="InterPro" id="IPR025363">
    <property type="entry name" value="DUF4267"/>
</dbReference>
<name>A0A0F8V391_9EURO</name>
<evidence type="ECO:0000256" key="1">
    <source>
        <dbReference type="ARBA" id="ARBA00006484"/>
    </source>
</evidence>
<keyword evidence="3" id="KW-0560">Oxidoreductase</keyword>
<keyword evidence="4" id="KW-0472">Membrane</keyword>
<dbReference type="GO" id="GO:0016491">
    <property type="term" value="F:oxidoreductase activity"/>
    <property type="evidence" value="ECO:0007669"/>
    <property type="project" value="UniProtKB-KW"/>
</dbReference>
<dbReference type="OrthoDB" id="9876299at2759"/>
<keyword evidence="4" id="KW-0812">Transmembrane</keyword>
<dbReference type="STRING" id="308745.A0A0F8V391"/>
<dbReference type="PRINTS" id="PR00081">
    <property type="entry name" value="GDHRDH"/>
</dbReference>
<proteinExistence type="inferred from homology"/>
<feature type="transmembrane region" description="Helical" evidence="4">
    <location>
        <begin position="7"/>
        <end position="29"/>
    </location>
</feature>
<evidence type="ECO:0000313" key="6">
    <source>
        <dbReference type="Proteomes" id="UP000034291"/>
    </source>
</evidence>
<accession>A0A0F8V391</accession>
<feature type="transmembrane region" description="Helical" evidence="4">
    <location>
        <begin position="84"/>
        <end position="104"/>
    </location>
</feature>
<evidence type="ECO:0000313" key="5">
    <source>
        <dbReference type="EMBL" id="KKK17481.1"/>
    </source>
</evidence>
<reference evidence="5 6" key="1">
    <citation type="submission" date="2015-02" db="EMBL/GenBank/DDBJ databases">
        <title>Draft Genome Sequences of Two Closely-Related Aflatoxigenic Aspergillus Species Obtained from the Cote d'Ivoire.</title>
        <authorList>
            <person name="Moore G.G."/>
            <person name="Beltz S.B."/>
            <person name="Mack B.M."/>
        </authorList>
    </citation>
    <scope>NUCLEOTIDE SEQUENCE [LARGE SCALE GENOMIC DNA]</scope>
    <source>
        <strain evidence="5 6">SRRC1468</strain>
    </source>
</reference>
<keyword evidence="2" id="KW-0521">NADP</keyword>
<feature type="transmembrane region" description="Helical" evidence="4">
    <location>
        <begin position="59"/>
        <end position="77"/>
    </location>
</feature>
<sequence>MLLSQNSALRIAGNCFATTFIGFGINALLRPEHALSFFEWQHPTTLAEKQLVDSLMHVYGVRDIFMGLAIYAAAFFGTRQSLGWTLIAASSVAFADGVICWSWGKGEWGHWGYAPIITVVGSALLGLGKGLVTAFLLRPNSIVIAGVRSVATQKATLEELPRADDSQLIVLQLDCTSQSDADEAIATLKQEYSLTYLDVVIANAAIAANYGPASTMPLEHLEAHMKVNAYAVLLLFQATRLLLQEAASYHPPQFILIGAPISTITEMEGCARAPLTNYGLSKLAANYLVRKFHFENNWLLAYIVDPGHVQTDMGAQGARLLGRDAAPVTIEDSVAGICSRMKEARKETTSGQFVLFSDGSQVAW</sequence>
<feature type="transmembrane region" description="Helical" evidence="4">
    <location>
        <begin position="116"/>
        <end position="137"/>
    </location>
</feature>